<evidence type="ECO:0000313" key="3">
    <source>
        <dbReference type="Proteomes" id="UP000807353"/>
    </source>
</evidence>
<dbReference type="OrthoDB" id="10249045at2759"/>
<comment type="caution">
    <text evidence="2">The sequence shown here is derived from an EMBL/GenBank/DDBJ whole genome shotgun (WGS) entry which is preliminary data.</text>
</comment>
<dbReference type="InterPro" id="IPR013943">
    <property type="entry name" value="Pet127"/>
</dbReference>
<name>A0A9P5YH75_9AGAR</name>
<dbReference type="GO" id="GO:0000964">
    <property type="term" value="P:mitochondrial RNA 5'-end processing"/>
    <property type="evidence" value="ECO:0007669"/>
    <property type="project" value="TreeGrafter"/>
</dbReference>
<sequence>MSIWGHVSQRLQAPVRCIATTTTTGTTTTHTPKSKPITKEEPSPLPHPPFDVVKHLKSNSEADILGLNKPTHRLASQEVVEAALARAHSAGEVILETLKNPNNQIQPRWKDTTRETGESRDIENFKKRGPPPWKKPRDDSHNRLHSSPNFRNRLSSHQDGKRTLDGGGVRNAVGRREKQPWGSEGWGEDKLRPPTGRHSLTEHAPNPVKAAPRDSTLNFESSSHNTRPHRSPLFYERRIEGLLDPSNKRALEDLKPNSKHLPIAQLAHGLERVLFNPGVHWLQDPRSRVYNFPPYLENIPKVNDFAFERLSGFIKSSRDEDLWDLAKRENRPFAGSTSSLTGILSQIYFLISGNRNVDTSVLSNVFAREPKSFTPGQRMPSSVLFNYKDGVYAIDSAGDPALADKNILTWLGTLLEKFLTMTPEAFSTYMRSEKPLPVEGTQTEDPTREAYRYAKSGRFVMRSQLDCEDKRLPGTGVFDIKTRACLPIRMDLLNYKENSGYLIRKQYGTMESFEKEYFDLIRSAFLKYSFQVRIGNMDGVIVAYHNTARMFGFQYIPLEEMDQRLFGSKPGVGDRVFDKCVSLMEQVAEEVVRCFPKQSVRCTFETEDNADVMNVWIEPAEWNSDKPRPIKQLEVRVKNYIRESPMRGYLAVSSGDEAWTTHWSIGRLSGKDHNPRDGLMAAQARQFRAYNIPTGIDPADMAEFWNGLDFGGRTKFAQGTGEGNVGNEAHGAPYMASNFRQPSGSVQRLRKVARAGREETERLREEERRKPMWVLGEAEPVPRDVIDAVLETHESGVTPGVVIVEDGTQEGDMEPQVTTGEPVDEAQLDLEGVELETVTSSESDNTVRLGTLTSGKPPKGTHFSEHDR</sequence>
<protein>
    <submittedName>
        <fullName evidence="2">Mitochondrial protein Pet127-domain-containing protein</fullName>
    </submittedName>
</protein>
<dbReference type="Proteomes" id="UP000807353">
    <property type="component" value="Unassembled WGS sequence"/>
</dbReference>
<dbReference type="PANTHER" id="PTHR31014">
    <property type="entry name" value="MITOCHONDRIAL TRANSLATION SYSTEM COMPONENT PET127-RELATED"/>
    <property type="match status" value="1"/>
</dbReference>
<reference evidence="2" key="1">
    <citation type="submission" date="2020-11" db="EMBL/GenBank/DDBJ databases">
        <authorList>
            <consortium name="DOE Joint Genome Institute"/>
            <person name="Ahrendt S."/>
            <person name="Riley R."/>
            <person name="Andreopoulos W."/>
            <person name="Labutti K."/>
            <person name="Pangilinan J."/>
            <person name="Ruiz-Duenas F.J."/>
            <person name="Barrasa J.M."/>
            <person name="Sanchez-Garcia M."/>
            <person name="Camarero S."/>
            <person name="Miyauchi S."/>
            <person name="Serrano A."/>
            <person name="Linde D."/>
            <person name="Babiker R."/>
            <person name="Drula E."/>
            <person name="Ayuso-Fernandez I."/>
            <person name="Pacheco R."/>
            <person name="Padilla G."/>
            <person name="Ferreira P."/>
            <person name="Barriuso J."/>
            <person name="Kellner H."/>
            <person name="Castanera R."/>
            <person name="Alfaro M."/>
            <person name="Ramirez L."/>
            <person name="Pisabarro A.G."/>
            <person name="Kuo A."/>
            <person name="Tritt A."/>
            <person name="Lipzen A."/>
            <person name="He G."/>
            <person name="Yan M."/>
            <person name="Ng V."/>
            <person name="Cullen D."/>
            <person name="Martin F."/>
            <person name="Rosso M.-N."/>
            <person name="Henrissat B."/>
            <person name="Hibbett D."/>
            <person name="Martinez A.T."/>
            <person name="Grigoriev I.V."/>
        </authorList>
    </citation>
    <scope>NUCLEOTIDE SEQUENCE</scope>
    <source>
        <strain evidence="2">CBS 247.69</strain>
    </source>
</reference>
<feature type="region of interest" description="Disordered" evidence="1">
    <location>
        <begin position="836"/>
        <end position="868"/>
    </location>
</feature>
<dbReference type="EMBL" id="MU150232">
    <property type="protein sequence ID" value="KAF9468569.1"/>
    <property type="molecule type" value="Genomic_DNA"/>
</dbReference>
<dbReference type="Pfam" id="PF08634">
    <property type="entry name" value="Pet127"/>
    <property type="match status" value="1"/>
</dbReference>
<keyword evidence="3" id="KW-1185">Reference proteome</keyword>
<gene>
    <name evidence="2" type="ORF">BDZ94DRAFT_1317748</name>
</gene>
<evidence type="ECO:0000256" key="1">
    <source>
        <dbReference type="SAM" id="MobiDB-lite"/>
    </source>
</evidence>
<dbReference type="AlphaFoldDB" id="A0A9P5YH75"/>
<feature type="compositionally biased region" description="Polar residues" evidence="1">
    <location>
        <begin position="215"/>
        <end position="225"/>
    </location>
</feature>
<dbReference type="GO" id="GO:0005740">
    <property type="term" value="C:mitochondrial envelope"/>
    <property type="evidence" value="ECO:0007669"/>
    <property type="project" value="TreeGrafter"/>
</dbReference>
<feature type="compositionally biased region" description="Polar residues" evidence="1">
    <location>
        <begin position="145"/>
        <end position="155"/>
    </location>
</feature>
<feature type="compositionally biased region" description="Low complexity" evidence="1">
    <location>
        <begin position="21"/>
        <end position="31"/>
    </location>
</feature>
<feature type="compositionally biased region" description="Polar residues" evidence="1">
    <location>
        <begin position="837"/>
        <end position="854"/>
    </location>
</feature>
<dbReference type="PANTHER" id="PTHR31014:SF0">
    <property type="entry name" value="MITOCHONDRIAL TRANSLATION SYSTEM COMPONENT PET127-RELATED"/>
    <property type="match status" value="1"/>
</dbReference>
<feature type="compositionally biased region" description="Basic and acidic residues" evidence="1">
    <location>
        <begin position="108"/>
        <end position="126"/>
    </location>
</feature>
<accession>A0A9P5YH75</accession>
<organism evidence="2 3">
    <name type="scientific">Collybia nuda</name>
    <dbReference type="NCBI Taxonomy" id="64659"/>
    <lineage>
        <taxon>Eukaryota</taxon>
        <taxon>Fungi</taxon>
        <taxon>Dikarya</taxon>
        <taxon>Basidiomycota</taxon>
        <taxon>Agaricomycotina</taxon>
        <taxon>Agaricomycetes</taxon>
        <taxon>Agaricomycetidae</taxon>
        <taxon>Agaricales</taxon>
        <taxon>Tricholomatineae</taxon>
        <taxon>Clitocybaceae</taxon>
        <taxon>Collybia</taxon>
    </lineage>
</organism>
<evidence type="ECO:0000313" key="2">
    <source>
        <dbReference type="EMBL" id="KAF9468569.1"/>
    </source>
</evidence>
<feature type="region of interest" description="Disordered" evidence="1">
    <location>
        <begin position="103"/>
        <end position="231"/>
    </location>
</feature>
<feature type="region of interest" description="Disordered" evidence="1">
    <location>
        <begin position="21"/>
        <end position="46"/>
    </location>
</feature>
<proteinExistence type="predicted"/>